<sequence length="172" mass="18102">MAYQLRGVIGRISAAQGVANALGSAAVAVPLEQGFALVPYTAAVYDAFVAGRVSERIKPFWWLGESLAELCAQASKDWPLVYVEAEYFGGAGDQKAVLWEAGQVALGPVTTGRLSASGRAPGSTAISQALAGLGVVETSAERDEFLVLGLDRFRHWEDWGGRRSEASGDAAD</sequence>
<accession>A0A941EJZ6</accession>
<evidence type="ECO:0000313" key="2">
    <source>
        <dbReference type="Proteomes" id="UP000675781"/>
    </source>
</evidence>
<protein>
    <submittedName>
        <fullName evidence="1">Uncharacterized protein</fullName>
    </submittedName>
</protein>
<dbReference type="RefSeq" id="WP_212526788.1">
    <property type="nucleotide sequence ID" value="NZ_JAGSOG010000008.1"/>
</dbReference>
<dbReference type="AlphaFoldDB" id="A0A941EJZ6"/>
<name>A0A941EJZ6_9ACTN</name>
<gene>
    <name evidence="1" type="ORF">KDL01_03225</name>
</gene>
<dbReference type="EMBL" id="JAGSOG010000008">
    <property type="protein sequence ID" value="MBR7832253.1"/>
    <property type="molecule type" value="Genomic_DNA"/>
</dbReference>
<organism evidence="1 2">
    <name type="scientific">Actinospica durhamensis</name>
    <dbReference type="NCBI Taxonomy" id="1508375"/>
    <lineage>
        <taxon>Bacteria</taxon>
        <taxon>Bacillati</taxon>
        <taxon>Actinomycetota</taxon>
        <taxon>Actinomycetes</taxon>
        <taxon>Catenulisporales</taxon>
        <taxon>Actinospicaceae</taxon>
        <taxon>Actinospica</taxon>
    </lineage>
</organism>
<reference evidence="1" key="1">
    <citation type="submission" date="2021-04" db="EMBL/GenBank/DDBJ databases">
        <title>Genome based classification of Actinospica acidithermotolerans sp. nov., an actinobacterium isolated from an Indonesian hot spring.</title>
        <authorList>
            <person name="Kusuma A.B."/>
            <person name="Putra K.E."/>
            <person name="Nafisah S."/>
            <person name="Loh J."/>
            <person name="Nouioui I."/>
            <person name="Goodfellow M."/>
        </authorList>
    </citation>
    <scope>NUCLEOTIDE SEQUENCE</scope>
    <source>
        <strain evidence="1">CSCA 57</strain>
    </source>
</reference>
<comment type="caution">
    <text evidence="1">The sequence shown here is derived from an EMBL/GenBank/DDBJ whole genome shotgun (WGS) entry which is preliminary data.</text>
</comment>
<keyword evidence="2" id="KW-1185">Reference proteome</keyword>
<evidence type="ECO:0000313" key="1">
    <source>
        <dbReference type="EMBL" id="MBR7832253.1"/>
    </source>
</evidence>
<dbReference type="Proteomes" id="UP000675781">
    <property type="component" value="Unassembled WGS sequence"/>
</dbReference>
<proteinExistence type="predicted"/>